<proteinExistence type="predicted"/>
<keyword evidence="3" id="KW-1185">Reference proteome</keyword>
<feature type="compositionally biased region" description="Basic and acidic residues" evidence="1">
    <location>
        <begin position="57"/>
        <end position="72"/>
    </location>
</feature>
<accession>A0A4Z2E2F0</accession>
<dbReference type="EMBL" id="SRLO01021931">
    <property type="protein sequence ID" value="TNN22552.1"/>
    <property type="molecule type" value="Genomic_DNA"/>
</dbReference>
<feature type="region of interest" description="Disordered" evidence="1">
    <location>
        <begin position="57"/>
        <end position="107"/>
    </location>
</feature>
<evidence type="ECO:0000256" key="1">
    <source>
        <dbReference type="SAM" id="MobiDB-lite"/>
    </source>
</evidence>
<protein>
    <submittedName>
        <fullName evidence="2">Uncharacterized protein</fullName>
    </submittedName>
</protein>
<feature type="region of interest" description="Disordered" evidence="1">
    <location>
        <begin position="1"/>
        <end position="23"/>
    </location>
</feature>
<reference evidence="2 3" key="1">
    <citation type="submission" date="2019-03" db="EMBL/GenBank/DDBJ databases">
        <title>First draft genome of Liparis tanakae, snailfish: a comprehensive survey of snailfish specific genes.</title>
        <authorList>
            <person name="Kim W."/>
            <person name="Song I."/>
            <person name="Jeong J.-H."/>
            <person name="Kim D."/>
            <person name="Kim S."/>
            <person name="Ryu S."/>
            <person name="Song J.Y."/>
            <person name="Lee S.K."/>
        </authorList>
    </citation>
    <scope>NUCLEOTIDE SEQUENCE [LARGE SCALE GENOMIC DNA]</scope>
    <source>
        <tissue evidence="2">Muscle</tissue>
    </source>
</reference>
<name>A0A4Z2E2F0_9TELE</name>
<gene>
    <name evidence="2" type="ORF">EYF80_067334</name>
</gene>
<feature type="compositionally biased region" description="Basic and acidic residues" evidence="1">
    <location>
        <begin position="1"/>
        <end position="10"/>
    </location>
</feature>
<comment type="caution">
    <text evidence="2">The sequence shown here is derived from an EMBL/GenBank/DDBJ whole genome shotgun (WGS) entry which is preliminary data.</text>
</comment>
<dbReference type="AlphaFoldDB" id="A0A4Z2E2F0"/>
<organism evidence="2 3">
    <name type="scientific">Liparis tanakae</name>
    <name type="common">Tanaka's snailfish</name>
    <dbReference type="NCBI Taxonomy" id="230148"/>
    <lineage>
        <taxon>Eukaryota</taxon>
        <taxon>Metazoa</taxon>
        <taxon>Chordata</taxon>
        <taxon>Craniata</taxon>
        <taxon>Vertebrata</taxon>
        <taxon>Euteleostomi</taxon>
        <taxon>Actinopterygii</taxon>
        <taxon>Neopterygii</taxon>
        <taxon>Teleostei</taxon>
        <taxon>Neoteleostei</taxon>
        <taxon>Acanthomorphata</taxon>
        <taxon>Eupercaria</taxon>
        <taxon>Perciformes</taxon>
        <taxon>Cottioidei</taxon>
        <taxon>Cottales</taxon>
        <taxon>Liparidae</taxon>
        <taxon>Liparis</taxon>
    </lineage>
</organism>
<sequence>MGATKSREAMRMPISQMQAVSSRDHVGSPLAFAWPKICEETNGGAFTVCSECRHVDVRRGGKGRRTDPEGGHDAVLGDGLHETRSSRQTLQPRPAGGEEGADHDHPR</sequence>
<evidence type="ECO:0000313" key="3">
    <source>
        <dbReference type="Proteomes" id="UP000314294"/>
    </source>
</evidence>
<evidence type="ECO:0000313" key="2">
    <source>
        <dbReference type="EMBL" id="TNN22552.1"/>
    </source>
</evidence>
<dbReference type="Proteomes" id="UP000314294">
    <property type="component" value="Unassembled WGS sequence"/>
</dbReference>